<accession>A0ABY6I0V3</accession>
<organism evidence="3 4">
    <name type="scientific">Streptomyces peucetius</name>
    <dbReference type="NCBI Taxonomy" id="1950"/>
    <lineage>
        <taxon>Bacteria</taxon>
        <taxon>Bacillati</taxon>
        <taxon>Actinomycetota</taxon>
        <taxon>Actinomycetes</taxon>
        <taxon>Kitasatosporales</taxon>
        <taxon>Streptomycetaceae</taxon>
        <taxon>Streptomyces</taxon>
    </lineage>
</organism>
<evidence type="ECO:0000256" key="1">
    <source>
        <dbReference type="SAM" id="MobiDB-lite"/>
    </source>
</evidence>
<feature type="signal peptide" evidence="2">
    <location>
        <begin position="1"/>
        <end position="25"/>
    </location>
</feature>
<protein>
    <submittedName>
        <fullName evidence="3">Uncharacterized protein</fullName>
    </submittedName>
</protein>
<dbReference type="EMBL" id="CP107567">
    <property type="protein sequence ID" value="UYQ60598.1"/>
    <property type="molecule type" value="Genomic_DNA"/>
</dbReference>
<sequence>MRKVVRQLVVAAVLCSAIALPPVMAAGQGNAAQAEGDGEWPAPGPAVVLADGEWPAPTPAPSESGDGEWPAPEPELVQPADGEWPAPSQG</sequence>
<reference evidence="3" key="1">
    <citation type="submission" date="2022-10" db="EMBL/GenBank/DDBJ databases">
        <title>Cytochrome P450 Catalyzes Benzene Ring Formation in the Biosynthesis of Trialkyl-Substituted Aromatic Polyketides.</title>
        <authorList>
            <person name="Zhao E."/>
            <person name="Ge H."/>
        </authorList>
    </citation>
    <scope>NUCLEOTIDE SEQUENCE</scope>
    <source>
        <strain evidence="3">NA0869</strain>
    </source>
</reference>
<keyword evidence="4" id="KW-1185">Reference proteome</keyword>
<evidence type="ECO:0000313" key="4">
    <source>
        <dbReference type="Proteomes" id="UP001163878"/>
    </source>
</evidence>
<feature type="chain" id="PRO_5047390806" evidence="2">
    <location>
        <begin position="26"/>
        <end position="90"/>
    </location>
</feature>
<evidence type="ECO:0000313" key="3">
    <source>
        <dbReference type="EMBL" id="UYQ60598.1"/>
    </source>
</evidence>
<keyword evidence="2" id="KW-0732">Signal</keyword>
<evidence type="ECO:0000256" key="2">
    <source>
        <dbReference type="SAM" id="SignalP"/>
    </source>
</evidence>
<proteinExistence type="predicted"/>
<dbReference type="RefSeq" id="WP_264241804.1">
    <property type="nucleotide sequence ID" value="NZ_CP107567.1"/>
</dbReference>
<feature type="region of interest" description="Disordered" evidence="1">
    <location>
        <begin position="27"/>
        <end position="90"/>
    </location>
</feature>
<gene>
    <name evidence="3" type="ORF">OGH68_03360</name>
</gene>
<dbReference type="Proteomes" id="UP001163878">
    <property type="component" value="Chromosome"/>
</dbReference>
<name>A0ABY6I0V3_STRPE</name>